<protein>
    <recommendedName>
        <fullName evidence="1">Calmodulin</fullName>
    </recommendedName>
</protein>
<evidence type="ECO:0000313" key="6">
    <source>
        <dbReference type="Proteomes" id="UP000190776"/>
    </source>
</evidence>
<dbReference type="EMBL" id="MSZU01000111">
    <property type="protein sequence ID" value="OMP83199.1"/>
    <property type="molecule type" value="Genomic_DNA"/>
</dbReference>
<dbReference type="AlphaFoldDB" id="A0A1S8B6R1"/>
<dbReference type="STRING" id="420778.A0A1S8B6R1"/>
<dbReference type="SUPFAM" id="SSF47473">
    <property type="entry name" value="EF-hand"/>
    <property type="match status" value="1"/>
</dbReference>
<feature type="region of interest" description="Disordered" evidence="4">
    <location>
        <begin position="51"/>
        <end position="86"/>
    </location>
</feature>
<dbReference type="OrthoDB" id="26525at2759"/>
<accession>A0A1S8B6R1</accession>
<dbReference type="InterPro" id="IPR050230">
    <property type="entry name" value="CALM/Myosin/TropC-like"/>
</dbReference>
<evidence type="ECO:0000256" key="2">
    <source>
        <dbReference type="ARBA" id="ARBA00022737"/>
    </source>
</evidence>
<dbReference type="InterPro" id="IPR011992">
    <property type="entry name" value="EF-hand-dom_pair"/>
</dbReference>
<evidence type="ECO:0000256" key="1">
    <source>
        <dbReference type="ARBA" id="ARBA00020786"/>
    </source>
</evidence>
<dbReference type="PANTHER" id="PTHR23048">
    <property type="entry name" value="MYOSIN LIGHT CHAIN 1, 3"/>
    <property type="match status" value="1"/>
</dbReference>
<comment type="caution">
    <text evidence="5">The sequence shown here is derived from an EMBL/GenBank/DDBJ whole genome shotgun (WGS) entry which is preliminary data.</text>
</comment>
<sequence length="329" mass="36081">MSIAAASRPHAPPASGSPASLIVIHFIVVLFEASTTVAVARVSRASFRRPWSGFPCRAGSRNHTTHRQISQSPIPPPHPSPSFPHKEPAWYATHPPTLSHLHTAPRNLTANLRLFLSPSTQPPKKRTAPTASTTKPPPAPRRSKLAKEHDITATQEASIRDAFGLFARQHDAYPQTTVIRASDARRVMIALGFDITREDVRDMVEVLDPEGEGWIAWEHFAGYAAVWYHAEQAAAAEDGDGAAGGVEAGSGSREEVERAFRLFTGGAMRPIRVADLKRVARELREEVDEEVLWDMVVEANGERKSKEGVGRGVELEDFEQVMRRAGVFG</sequence>
<proteinExistence type="predicted"/>
<feature type="compositionally biased region" description="Pro residues" evidence="4">
    <location>
        <begin position="73"/>
        <end position="82"/>
    </location>
</feature>
<gene>
    <name evidence="5" type="ORF">BK809_0004580</name>
</gene>
<reference evidence="5 6" key="1">
    <citation type="submission" date="2017-01" db="EMBL/GenBank/DDBJ databases">
        <title>Draft genome sequence of Diplodia seriata F98.1, a fungal species involved in grapevine trunk diseases.</title>
        <authorList>
            <person name="Robert-Siegwald G."/>
            <person name="Vallet J."/>
            <person name="Abou-Mansour E."/>
            <person name="Xu J."/>
            <person name="Rey P."/>
            <person name="Bertsch C."/>
            <person name="Rego C."/>
            <person name="Larignon P."/>
            <person name="Fontaine F."/>
            <person name="Lebrun M.-H."/>
        </authorList>
    </citation>
    <scope>NUCLEOTIDE SEQUENCE [LARGE SCALE GENOMIC DNA]</scope>
    <source>
        <strain evidence="5 6">F98.1</strain>
    </source>
</reference>
<dbReference type="Proteomes" id="UP000190776">
    <property type="component" value="Unassembled WGS sequence"/>
</dbReference>
<name>A0A1S8B6R1_9PEZI</name>
<evidence type="ECO:0000256" key="3">
    <source>
        <dbReference type="ARBA" id="ARBA00022837"/>
    </source>
</evidence>
<dbReference type="PANTHER" id="PTHR23048:SF59">
    <property type="entry name" value="EF-HAND SUPERFAMILY PROTEIN"/>
    <property type="match status" value="1"/>
</dbReference>
<keyword evidence="3" id="KW-0106">Calcium</keyword>
<keyword evidence="2" id="KW-0677">Repeat</keyword>
<dbReference type="Gene3D" id="1.10.238.10">
    <property type="entry name" value="EF-hand"/>
    <property type="match status" value="2"/>
</dbReference>
<organism evidence="5 6">
    <name type="scientific">Diplodia seriata</name>
    <dbReference type="NCBI Taxonomy" id="420778"/>
    <lineage>
        <taxon>Eukaryota</taxon>
        <taxon>Fungi</taxon>
        <taxon>Dikarya</taxon>
        <taxon>Ascomycota</taxon>
        <taxon>Pezizomycotina</taxon>
        <taxon>Dothideomycetes</taxon>
        <taxon>Dothideomycetes incertae sedis</taxon>
        <taxon>Botryosphaeriales</taxon>
        <taxon>Botryosphaeriaceae</taxon>
        <taxon>Diplodia</taxon>
    </lineage>
</organism>
<evidence type="ECO:0000313" key="5">
    <source>
        <dbReference type="EMBL" id="OMP83199.1"/>
    </source>
</evidence>
<feature type="region of interest" description="Disordered" evidence="4">
    <location>
        <begin position="117"/>
        <end position="150"/>
    </location>
</feature>
<evidence type="ECO:0000256" key="4">
    <source>
        <dbReference type="SAM" id="MobiDB-lite"/>
    </source>
</evidence>
<dbReference type="GO" id="GO:0016460">
    <property type="term" value="C:myosin II complex"/>
    <property type="evidence" value="ECO:0007669"/>
    <property type="project" value="TreeGrafter"/>
</dbReference>